<sequence>MRIGDSGALNFDQLMAQATQVAKQQDASLMERARQKRREEEERRRREEKEQRERENAQALLEKKRELQEKKQKLLMDQNKKSGVKSRTQVDKSKVNTTSSTKSTTQRKVTTVASFFPEKKKPVHMSFDELMKKAKEQSIAKGGKTEPKQPLPPKKYSAHDSKTHTNDNTPTLYHRLKRPEIARPTFSSSSITADGLSARERGKLLIAEPPKKLNLQKRDRRTIADVQREIRHSKGIHSDEESNRPARTDPRLMSKSRPLQGKSSSPPSRKRMLSPTRPTKRALERKPVAGPAPIRRMPFSGRPIDPSSRRSLPPPKRRYREEDEEEDEELASFIVDDEDEYDDPRYARAPRRNSYSEEISKIFKYDKSRYANDPVYSDDDMEADARDVLLEEKRSERLAKREDYLEEQRELERLKKRKKNNA</sequence>
<dbReference type="EMBL" id="BAABUK010000033">
    <property type="protein sequence ID" value="GAA5816654.1"/>
    <property type="molecule type" value="Genomic_DNA"/>
</dbReference>
<feature type="compositionally biased region" description="Basic and acidic residues" evidence="3">
    <location>
        <begin position="126"/>
        <end position="147"/>
    </location>
</feature>
<feature type="region of interest" description="Disordered" evidence="3">
    <location>
        <begin position="22"/>
        <end position="108"/>
    </location>
</feature>
<dbReference type="Proteomes" id="UP001473302">
    <property type="component" value="Unassembled WGS sequence"/>
</dbReference>
<feature type="compositionally biased region" description="Basic and acidic residues" evidence="3">
    <location>
        <begin position="29"/>
        <end position="80"/>
    </location>
</feature>
<keyword evidence="2" id="KW-0175">Coiled coil</keyword>
<dbReference type="InterPro" id="IPR013256">
    <property type="entry name" value="Chromatin_SPT2"/>
</dbReference>
<dbReference type="PANTHER" id="PTHR22691:SF8">
    <property type="entry name" value="PROTEIN SPT2 HOMOLOG"/>
    <property type="match status" value="1"/>
</dbReference>
<feature type="compositionally biased region" description="Basic and acidic residues" evidence="3">
    <location>
        <begin position="221"/>
        <end position="252"/>
    </location>
</feature>
<name>A0ABP9ZC89_9FUNG</name>
<protein>
    <recommendedName>
        <fullName evidence="6">Protein SPT2 homolog</fullName>
    </recommendedName>
</protein>
<evidence type="ECO:0000313" key="4">
    <source>
        <dbReference type="EMBL" id="GAA5816654.1"/>
    </source>
</evidence>
<evidence type="ECO:0000313" key="5">
    <source>
        <dbReference type="Proteomes" id="UP001473302"/>
    </source>
</evidence>
<keyword evidence="5" id="KW-1185">Reference proteome</keyword>
<dbReference type="SMART" id="SM00784">
    <property type="entry name" value="SPT2"/>
    <property type="match status" value="1"/>
</dbReference>
<evidence type="ECO:0000256" key="2">
    <source>
        <dbReference type="ARBA" id="ARBA00023054"/>
    </source>
</evidence>
<feature type="compositionally biased region" description="Low complexity" evidence="3">
    <location>
        <begin position="95"/>
        <end position="108"/>
    </location>
</feature>
<accession>A0ABP9ZC89</accession>
<evidence type="ECO:0000256" key="1">
    <source>
        <dbReference type="ARBA" id="ARBA00006461"/>
    </source>
</evidence>
<dbReference type="PANTHER" id="PTHR22691">
    <property type="entry name" value="YEAST SPT2-RELATED"/>
    <property type="match status" value="1"/>
</dbReference>
<reference evidence="4 5" key="1">
    <citation type="submission" date="2024-04" db="EMBL/GenBank/DDBJ databases">
        <title>genome sequences of Mucor flavus KT1a and Helicostylum pulchrum KT1b strains isolated from the surface of a dry-aged beef.</title>
        <authorList>
            <person name="Toyotome T."/>
            <person name="Hosono M."/>
            <person name="Torimaru M."/>
            <person name="Fukuda K."/>
            <person name="Mikami N."/>
        </authorList>
    </citation>
    <scope>NUCLEOTIDE SEQUENCE [LARGE SCALE GENOMIC DNA]</scope>
    <source>
        <strain evidence="4 5">KT1a</strain>
    </source>
</reference>
<organism evidence="4 5">
    <name type="scientific">Mucor flavus</name>
    <dbReference type="NCBI Taxonomy" id="439312"/>
    <lineage>
        <taxon>Eukaryota</taxon>
        <taxon>Fungi</taxon>
        <taxon>Fungi incertae sedis</taxon>
        <taxon>Mucoromycota</taxon>
        <taxon>Mucoromycotina</taxon>
        <taxon>Mucoromycetes</taxon>
        <taxon>Mucorales</taxon>
        <taxon>Mucorineae</taxon>
        <taxon>Mucoraceae</taxon>
        <taxon>Mucor</taxon>
    </lineage>
</organism>
<feature type="compositionally biased region" description="Low complexity" evidence="3">
    <location>
        <begin position="302"/>
        <end position="311"/>
    </location>
</feature>
<evidence type="ECO:0000256" key="3">
    <source>
        <dbReference type="SAM" id="MobiDB-lite"/>
    </source>
</evidence>
<feature type="region of interest" description="Disordered" evidence="3">
    <location>
        <begin position="126"/>
        <end position="354"/>
    </location>
</feature>
<evidence type="ECO:0008006" key="6">
    <source>
        <dbReference type="Google" id="ProtNLM"/>
    </source>
</evidence>
<dbReference type="Pfam" id="PF08243">
    <property type="entry name" value="SPT2"/>
    <property type="match status" value="1"/>
</dbReference>
<comment type="similarity">
    <text evidence="1">Belongs to the SPT2 family.</text>
</comment>
<gene>
    <name evidence="4" type="ORF">MFLAVUS_010184</name>
</gene>
<comment type="caution">
    <text evidence="4">The sequence shown here is derived from an EMBL/GenBank/DDBJ whole genome shotgun (WGS) entry which is preliminary data.</text>
</comment>
<feature type="compositionally biased region" description="Acidic residues" evidence="3">
    <location>
        <begin position="322"/>
        <end position="342"/>
    </location>
</feature>
<proteinExistence type="inferred from homology"/>